<protein>
    <recommendedName>
        <fullName evidence="4">Ribosomal protein L32</fullName>
    </recommendedName>
</protein>
<gene>
    <name evidence="2" type="ORF">PIB30_078036</name>
</gene>
<evidence type="ECO:0008006" key="4">
    <source>
        <dbReference type="Google" id="ProtNLM"/>
    </source>
</evidence>
<proteinExistence type="predicted"/>
<name>A0ABU6RR16_9FABA</name>
<keyword evidence="3" id="KW-1185">Reference proteome</keyword>
<dbReference type="Proteomes" id="UP001341840">
    <property type="component" value="Unassembled WGS sequence"/>
</dbReference>
<reference evidence="2 3" key="1">
    <citation type="journal article" date="2023" name="Plants (Basel)">
        <title>Bridging the Gap: Combining Genomics and Transcriptomics Approaches to Understand Stylosanthes scabra, an Orphan Legume from the Brazilian Caatinga.</title>
        <authorList>
            <person name="Ferreira-Neto J.R.C."/>
            <person name="da Silva M.D."/>
            <person name="Binneck E."/>
            <person name="de Melo N.F."/>
            <person name="da Silva R.H."/>
            <person name="de Melo A.L.T.M."/>
            <person name="Pandolfi V."/>
            <person name="Bustamante F.O."/>
            <person name="Brasileiro-Vidal A.C."/>
            <person name="Benko-Iseppon A.M."/>
        </authorList>
    </citation>
    <scope>NUCLEOTIDE SEQUENCE [LARGE SCALE GENOMIC DNA]</scope>
    <source>
        <tissue evidence="2">Leaves</tissue>
    </source>
</reference>
<feature type="region of interest" description="Disordered" evidence="1">
    <location>
        <begin position="51"/>
        <end position="75"/>
    </location>
</feature>
<accession>A0ABU6RR16</accession>
<organism evidence="2 3">
    <name type="scientific">Stylosanthes scabra</name>
    <dbReference type="NCBI Taxonomy" id="79078"/>
    <lineage>
        <taxon>Eukaryota</taxon>
        <taxon>Viridiplantae</taxon>
        <taxon>Streptophyta</taxon>
        <taxon>Embryophyta</taxon>
        <taxon>Tracheophyta</taxon>
        <taxon>Spermatophyta</taxon>
        <taxon>Magnoliopsida</taxon>
        <taxon>eudicotyledons</taxon>
        <taxon>Gunneridae</taxon>
        <taxon>Pentapetalae</taxon>
        <taxon>rosids</taxon>
        <taxon>fabids</taxon>
        <taxon>Fabales</taxon>
        <taxon>Fabaceae</taxon>
        <taxon>Papilionoideae</taxon>
        <taxon>50 kb inversion clade</taxon>
        <taxon>dalbergioids sensu lato</taxon>
        <taxon>Dalbergieae</taxon>
        <taxon>Pterocarpus clade</taxon>
        <taxon>Stylosanthes</taxon>
    </lineage>
</organism>
<evidence type="ECO:0000313" key="2">
    <source>
        <dbReference type="EMBL" id="MED6126405.1"/>
    </source>
</evidence>
<evidence type="ECO:0000256" key="1">
    <source>
        <dbReference type="SAM" id="MobiDB-lite"/>
    </source>
</evidence>
<evidence type="ECO:0000313" key="3">
    <source>
        <dbReference type="Proteomes" id="UP001341840"/>
    </source>
</evidence>
<sequence>MSRLEFRKQTSRRQVTFGLCINLAKKIQRQEVNMTASNLWCLEARTCHFPSKSKKRDSRHQKSTRGQGQAISKFGVGKLVPRPHLTMASSSSASFDVHHFRSPFHQSLFEEHVASKSVTPEISFDLQEDQHPKSKEQIARRGWKRLTNPRTKI</sequence>
<dbReference type="EMBL" id="JASCZI010031275">
    <property type="protein sequence ID" value="MED6126405.1"/>
    <property type="molecule type" value="Genomic_DNA"/>
</dbReference>
<feature type="compositionally biased region" description="Basic residues" evidence="1">
    <location>
        <begin position="51"/>
        <end position="63"/>
    </location>
</feature>
<comment type="caution">
    <text evidence="2">The sequence shown here is derived from an EMBL/GenBank/DDBJ whole genome shotgun (WGS) entry which is preliminary data.</text>
</comment>